<dbReference type="Proteomes" id="UP001168821">
    <property type="component" value="Unassembled WGS sequence"/>
</dbReference>
<comment type="similarity">
    <text evidence="1">Belongs to the GMC oxidoreductase family.</text>
</comment>
<dbReference type="InterPro" id="IPR012132">
    <property type="entry name" value="GMC_OxRdtase"/>
</dbReference>
<dbReference type="PANTHER" id="PTHR11552">
    <property type="entry name" value="GLUCOSE-METHANOL-CHOLINE GMC OXIDOREDUCTASE"/>
    <property type="match status" value="1"/>
</dbReference>
<sequence length="756" mass="83263">MDCGCAAPYIGPSLENTCGGGAFVLFMSLLDTFIRNKCDLSEICQRVTPRRQPDVEYDFVVIGGGSGGAAAAGRLSEMANWKVLLIEAGGDEPPGSQVPSMVISYHGNPNMDWNYRTEPEKSACLGFPERRCDWPRGKVLGGCSVINGMMYMRGHPKDYDNWAALGNTGWSYRDVLPVFKKSEDNQQIGNVVESAYHATGGPMTVSRFPHHPELADDVLTAARELGYPVSEDLNGRQYSGFTIAQATIRNGSRLSSARAFLRPARYRPNLHIMLNSTATKILINPSGNQKTVSGVEFLYNNKLHTVRVKREVVLAAGAVNSPQILLLSGIGPKAELDKVKIPQVHELPGVGKNLHNHVTFYLTYQMNKEKAVNDLDWATALDYILNRRGPMSSTGMSQVTARINSKYADPSGVHPDLQIFFAGYLANCARSGEVREAKDPEKPDAPRHLTISPVVLHPKSRGYVGLKSKNPLDPPLMYANYLNESEDIATLVEGIRVTQRLANTRVLKEKYGLELEKEEYGDCGTRYAYDSDDFWQCAARYYTGPENHQAGSCKMGPSSDPMAVVDPELRVYGIEGLRIMDASVMPVLVSGNTHATVVMIAEKGVDLIKQKWLGGNTLANRFGSGSAGSDNQNRNTGTQGGYGGGHQYPHHHYYHNNQQHGAMGSGFQHSEQFHKTHPYMPNPFVTQRPQRTYNQQTASGYPQNYQGYQQGYQGAYQGGQQSSGGHYQNNARKGQSYSGYQSDQGYSNDGSYDYNG</sequence>
<keyword evidence="5" id="KW-1185">Reference proteome</keyword>
<evidence type="ECO:0000259" key="3">
    <source>
        <dbReference type="PROSITE" id="PS00624"/>
    </source>
</evidence>
<feature type="domain" description="Glucose-methanol-choline oxidoreductase N-terminal" evidence="3">
    <location>
        <begin position="317"/>
        <end position="331"/>
    </location>
</feature>
<dbReference type="AlphaFoldDB" id="A0AA38I5V4"/>
<organism evidence="4 5">
    <name type="scientific">Zophobas morio</name>
    <dbReference type="NCBI Taxonomy" id="2755281"/>
    <lineage>
        <taxon>Eukaryota</taxon>
        <taxon>Metazoa</taxon>
        <taxon>Ecdysozoa</taxon>
        <taxon>Arthropoda</taxon>
        <taxon>Hexapoda</taxon>
        <taxon>Insecta</taxon>
        <taxon>Pterygota</taxon>
        <taxon>Neoptera</taxon>
        <taxon>Endopterygota</taxon>
        <taxon>Coleoptera</taxon>
        <taxon>Polyphaga</taxon>
        <taxon>Cucujiformia</taxon>
        <taxon>Tenebrionidae</taxon>
        <taxon>Zophobas</taxon>
    </lineage>
</organism>
<dbReference type="SUPFAM" id="SSF51905">
    <property type="entry name" value="FAD/NAD(P)-binding domain"/>
    <property type="match status" value="1"/>
</dbReference>
<dbReference type="Pfam" id="PF00732">
    <property type="entry name" value="GMC_oxred_N"/>
    <property type="match status" value="1"/>
</dbReference>
<dbReference type="Pfam" id="PF05199">
    <property type="entry name" value="GMC_oxred_C"/>
    <property type="match status" value="1"/>
</dbReference>
<gene>
    <name evidence="4" type="ORF">Zmor_021241</name>
</gene>
<name>A0AA38I5V4_9CUCU</name>
<accession>A0AA38I5V4</accession>
<evidence type="ECO:0000256" key="1">
    <source>
        <dbReference type="ARBA" id="ARBA00010790"/>
    </source>
</evidence>
<dbReference type="Gene3D" id="3.30.560.10">
    <property type="entry name" value="Glucose Oxidase, domain 3"/>
    <property type="match status" value="1"/>
</dbReference>
<dbReference type="SUPFAM" id="SSF54373">
    <property type="entry name" value="FAD-linked reductases, C-terminal domain"/>
    <property type="match status" value="1"/>
</dbReference>
<dbReference type="PANTHER" id="PTHR11552:SF217">
    <property type="entry name" value="GLUCOSE DEHYDROGENASE [FAD, QUINONE]"/>
    <property type="match status" value="1"/>
</dbReference>
<protein>
    <recommendedName>
        <fullName evidence="3">Glucose-methanol-choline oxidoreductase N-terminal domain-containing protein</fullName>
    </recommendedName>
</protein>
<dbReference type="InterPro" id="IPR007867">
    <property type="entry name" value="GMC_OxRtase_C"/>
</dbReference>
<feature type="region of interest" description="Disordered" evidence="2">
    <location>
        <begin position="713"/>
        <end position="756"/>
    </location>
</feature>
<feature type="region of interest" description="Disordered" evidence="2">
    <location>
        <begin position="623"/>
        <end position="666"/>
    </location>
</feature>
<dbReference type="GO" id="GO:0016614">
    <property type="term" value="F:oxidoreductase activity, acting on CH-OH group of donors"/>
    <property type="evidence" value="ECO:0007669"/>
    <property type="project" value="InterPro"/>
</dbReference>
<dbReference type="Gene3D" id="3.50.50.60">
    <property type="entry name" value="FAD/NAD(P)-binding domain"/>
    <property type="match status" value="1"/>
</dbReference>
<dbReference type="EMBL" id="JALNTZ010000006">
    <property type="protein sequence ID" value="KAJ3649501.1"/>
    <property type="molecule type" value="Genomic_DNA"/>
</dbReference>
<feature type="compositionally biased region" description="Low complexity" evidence="2">
    <location>
        <begin position="713"/>
        <end position="747"/>
    </location>
</feature>
<evidence type="ECO:0000313" key="5">
    <source>
        <dbReference type="Proteomes" id="UP001168821"/>
    </source>
</evidence>
<proteinExistence type="inferred from homology"/>
<dbReference type="PROSITE" id="PS00624">
    <property type="entry name" value="GMC_OXRED_2"/>
    <property type="match status" value="1"/>
</dbReference>
<evidence type="ECO:0000256" key="2">
    <source>
        <dbReference type="SAM" id="MobiDB-lite"/>
    </source>
</evidence>
<dbReference type="InterPro" id="IPR000172">
    <property type="entry name" value="GMC_OxRdtase_N"/>
</dbReference>
<reference evidence="4" key="1">
    <citation type="journal article" date="2023" name="G3 (Bethesda)">
        <title>Whole genome assemblies of Zophobas morio and Tenebrio molitor.</title>
        <authorList>
            <person name="Kaur S."/>
            <person name="Stinson S.A."/>
            <person name="diCenzo G.C."/>
        </authorList>
    </citation>
    <scope>NUCLEOTIDE SEQUENCE</scope>
    <source>
        <strain evidence="4">QUZm001</strain>
    </source>
</reference>
<dbReference type="InterPro" id="IPR036188">
    <property type="entry name" value="FAD/NAD-bd_sf"/>
</dbReference>
<evidence type="ECO:0000313" key="4">
    <source>
        <dbReference type="EMBL" id="KAJ3649501.1"/>
    </source>
</evidence>
<dbReference type="GO" id="GO:0050660">
    <property type="term" value="F:flavin adenine dinucleotide binding"/>
    <property type="evidence" value="ECO:0007669"/>
    <property type="project" value="InterPro"/>
</dbReference>
<comment type="caution">
    <text evidence="4">The sequence shown here is derived from an EMBL/GenBank/DDBJ whole genome shotgun (WGS) entry which is preliminary data.</text>
</comment>